<keyword evidence="3" id="KW-1185">Reference proteome</keyword>
<dbReference type="InterPro" id="IPR014001">
    <property type="entry name" value="Helicase_ATP-bd"/>
</dbReference>
<dbReference type="SMART" id="SM00487">
    <property type="entry name" value="DEXDc"/>
    <property type="match status" value="1"/>
</dbReference>
<comment type="caution">
    <text evidence="2">The sequence shown here is derived from an EMBL/GenBank/DDBJ whole genome shotgun (WGS) entry which is preliminary data.</text>
</comment>
<dbReference type="AlphaFoldDB" id="A0A5C5UWZ6"/>
<reference evidence="2 3" key="1">
    <citation type="submission" date="2019-02" db="EMBL/GenBank/DDBJ databases">
        <title>Deep-cultivation of Planctomycetes and their phenomic and genomic characterization uncovers novel biology.</title>
        <authorList>
            <person name="Wiegand S."/>
            <person name="Jogler M."/>
            <person name="Boedeker C."/>
            <person name="Pinto D."/>
            <person name="Vollmers J."/>
            <person name="Rivas-Marin E."/>
            <person name="Kohn T."/>
            <person name="Peeters S.H."/>
            <person name="Heuer A."/>
            <person name="Rast P."/>
            <person name="Oberbeckmann S."/>
            <person name="Bunk B."/>
            <person name="Jeske O."/>
            <person name="Meyerdierks A."/>
            <person name="Storesund J.E."/>
            <person name="Kallscheuer N."/>
            <person name="Luecker S."/>
            <person name="Lage O.M."/>
            <person name="Pohl T."/>
            <person name="Merkel B.J."/>
            <person name="Hornburger P."/>
            <person name="Mueller R.-W."/>
            <person name="Bruemmer F."/>
            <person name="Labrenz M."/>
            <person name="Spormann A.M."/>
            <person name="Op Den Camp H."/>
            <person name="Overmann J."/>
            <person name="Amann R."/>
            <person name="Jetten M.S.M."/>
            <person name="Mascher T."/>
            <person name="Medema M.H."/>
            <person name="Devos D.P."/>
            <person name="Kaster A.-K."/>
            <person name="Ovreas L."/>
            <person name="Rohde M."/>
            <person name="Galperin M.Y."/>
            <person name="Jogler C."/>
        </authorList>
    </citation>
    <scope>NUCLEOTIDE SEQUENCE [LARGE SCALE GENOMIC DNA]</scope>
    <source>
        <strain evidence="2 3">Enr8</strain>
    </source>
</reference>
<evidence type="ECO:0000313" key="3">
    <source>
        <dbReference type="Proteomes" id="UP000318878"/>
    </source>
</evidence>
<accession>A0A5C5UWZ6</accession>
<sequence length="405" mass="45551">MIKHEALLSPAPLYDDVLSAPAAPFDDSCLDDLFEGALVDPRPYQLRIASKAISAFEQHRADPFAELSASAASVLVESPTGSGKTVMGLGIAQWMQKHYGLSIGWVAMRRNLLQQAQEENLRRGFDVKLELISMFDKNPPKVDMLIVDEAQHDAASSMANLHCSVRPQYILGLTATPFRSDRVKLCFDTVIKDAGIHQLIQDDYLSRFHHFTIPEYTPEAVAEHYARSPQHWGKSIMFFHRRQQCDAAQLALAGYGIRSEVVTATSDRERQLADFIAGRTQVLINMSILTEGFDCPDLQTVFCRPSSRACTIQMCGRVFRKHAAHPFKQVVQCRNTPHPILKTASAAEQYVWNGEGWRSLKMNREINKISSRTRQLIAGAEVKLPKVVAAARTSKPFWQQVRERF</sequence>
<dbReference type="Pfam" id="PF04851">
    <property type="entry name" value="ResIII"/>
    <property type="match status" value="1"/>
</dbReference>
<dbReference type="GO" id="GO:0016787">
    <property type="term" value="F:hydrolase activity"/>
    <property type="evidence" value="ECO:0007669"/>
    <property type="project" value="InterPro"/>
</dbReference>
<dbReference type="InterPro" id="IPR006935">
    <property type="entry name" value="Helicase/UvrB_N"/>
</dbReference>
<evidence type="ECO:0000313" key="2">
    <source>
        <dbReference type="EMBL" id="TWT30100.1"/>
    </source>
</evidence>
<proteinExistence type="predicted"/>
<dbReference type="Proteomes" id="UP000318878">
    <property type="component" value="Unassembled WGS sequence"/>
</dbReference>
<protein>
    <submittedName>
        <fullName evidence="2">Type III restriction enzyme, res subunit</fullName>
    </submittedName>
</protein>
<feature type="domain" description="Helicase ATP-binding" evidence="1">
    <location>
        <begin position="37"/>
        <end position="211"/>
    </location>
</feature>
<organism evidence="2 3">
    <name type="scientific">Blastopirellula retiformator</name>
    <dbReference type="NCBI Taxonomy" id="2527970"/>
    <lineage>
        <taxon>Bacteria</taxon>
        <taxon>Pseudomonadati</taxon>
        <taxon>Planctomycetota</taxon>
        <taxon>Planctomycetia</taxon>
        <taxon>Pirellulales</taxon>
        <taxon>Pirellulaceae</taxon>
        <taxon>Blastopirellula</taxon>
    </lineage>
</organism>
<dbReference type="GO" id="GO:0005829">
    <property type="term" value="C:cytosol"/>
    <property type="evidence" value="ECO:0007669"/>
    <property type="project" value="TreeGrafter"/>
</dbReference>
<evidence type="ECO:0000259" key="1">
    <source>
        <dbReference type="SMART" id="SM00487"/>
    </source>
</evidence>
<dbReference type="InterPro" id="IPR050742">
    <property type="entry name" value="Helicase_Restrict-Modif_Enz"/>
</dbReference>
<dbReference type="Pfam" id="PF00271">
    <property type="entry name" value="Helicase_C"/>
    <property type="match status" value="1"/>
</dbReference>
<dbReference type="GO" id="GO:0005524">
    <property type="term" value="F:ATP binding"/>
    <property type="evidence" value="ECO:0007669"/>
    <property type="project" value="InterPro"/>
</dbReference>
<dbReference type="InterPro" id="IPR001650">
    <property type="entry name" value="Helicase_C-like"/>
</dbReference>
<dbReference type="PANTHER" id="PTHR47396">
    <property type="entry name" value="TYPE I RESTRICTION ENZYME ECOKI R PROTEIN"/>
    <property type="match status" value="1"/>
</dbReference>
<gene>
    <name evidence="2" type="ORF">Enr8_47570</name>
</gene>
<dbReference type="PANTHER" id="PTHR47396:SF1">
    <property type="entry name" value="ATP-DEPENDENT HELICASE IRC3-RELATED"/>
    <property type="match status" value="1"/>
</dbReference>
<dbReference type="RefSeq" id="WP_246120224.1">
    <property type="nucleotide sequence ID" value="NZ_SJPF01000006.1"/>
</dbReference>
<dbReference type="Gene3D" id="3.40.50.300">
    <property type="entry name" value="P-loop containing nucleotide triphosphate hydrolases"/>
    <property type="match status" value="2"/>
</dbReference>
<dbReference type="SUPFAM" id="SSF52540">
    <property type="entry name" value="P-loop containing nucleoside triphosphate hydrolases"/>
    <property type="match status" value="1"/>
</dbReference>
<dbReference type="EMBL" id="SJPF01000006">
    <property type="protein sequence ID" value="TWT30100.1"/>
    <property type="molecule type" value="Genomic_DNA"/>
</dbReference>
<name>A0A5C5UWZ6_9BACT</name>
<dbReference type="GO" id="GO:0003677">
    <property type="term" value="F:DNA binding"/>
    <property type="evidence" value="ECO:0007669"/>
    <property type="project" value="InterPro"/>
</dbReference>
<dbReference type="InterPro" id="IPR027417">
    <property type="entry name" value="P-loop_NTPase"/>
</dbReference>